<feature type="modified residue" description="4-aspartylphosphate" evidence="3">
    <location>
        <position position="53"/>
    </location>
</feature>
<protein>
    <submittedName>
        <fullName evidence="6">DNA-binding NarL/FixJ family response regulator</fullName>
    </submittedName>
</protein>
<keyword evidence="2 6" id="KW-0238">DNA-binding</keyword>
<evidence type="ECO:0000259" key="5">
    <source>
        <dbReference type="PROSITE" id="PS50110"/>
    </source>
</evidence>
<dbReference type="InterPro" id="IPR016032">
    <property type="entry name" value="Sig_transdc_resp-reg_C-effctor"/>
</dbReference>
<dbReference type="RefSeq" id="WP_184855876.1">
    <property type="nucleotide sequence ID" value="NZ_JACHLK010000002.1"/>
</dbReference>
<dbReference type="GO" id="GO:0000160">
    <property type="term" value="P:phosphorelay signal transduction system"/>
    <property type="evidence" value="ECO:0007669"/>
    <property type="project" value="InterPro"/>
</dbReference>
<dbReference type="PANTHER" id="PTHR45566">
    <property type="entry name" value="HTH-TYPE TRANSCRIPTIONAL REGULATOR YHJB-RELATED"/>
    <property type="match status" value="1"/>
</dbReference>
<gene>
    <name evidence="6" type="ORF">HNP48_001101</name>
</gene>
<dbReference type="Gene3D" id="3.40.50.2300">
    <property type="match status" value="1"/>
</dbReference>
<dbReference type="CDD" id="cd17535">
    <property type="entry name" value="REC_NarL-like"/>
    <property type="match status" value="1"/>
</dbReference>
<dbReference type="InterPro" id="IPR051015">
    <property type="entry name" value="EvgA-like"/>
</dbReference>
<dbReference type="SUPFAM" id="SSF52172">
    <property type="entry name" value="CheY-like"/>
    <property type="match status" value="1"/>
</dbReference>
<keyword evidence="7" id="KW-1185">Reference proteome</keyword>
<feature type="domain" description="HTH luxR-type" evidence="4">
    <location>
        <begin position="147"/>
        <end position="212"/>
    </location>
</feature>
<proteinExistence type="predicted"/>
<keyword evidence="1 3" id="KW-0597">Phosphoprotein</keyword>
<evidence type="ECO:0000313" key="7">
    <source>
        <dbReference type="Proteomes" id="UP000575083"/>
    </source>
</evidence>
<feature type="domain" description="Response regulatory" evidence="5">
    <location>
        <begin position="2"/>
        <end position="118"/>
    </location>
</feature>
<dbReference type="EMBL" id="JACHLK010000002">
    <property type="protein sequence ID" value="MBB6558437.1"/>
    <property type="molecule type" value="Genomic_DNA"/>
</dbReference>
<evidence type="ECO:0000313" key="6">
    <source>
        <dbReference type="EMBL" id="MBB6558437.1"/>
    </source>
</evidence>
<dbReference type="PROSITE" id="PS50110">
    <property type="entry name" value="RESPONSE_REGULATORY"/>
    <property type="match status" value="1"/>
</dbReference>
<dbReference type="PROSITE" id="PS50043">
    <property type="entry name" value="HTH_LUXR_2"/>
    <property type="match status" value="1"/>
</dbReference>
<dbReference type="InterPro" id="IPR058245">
    <property type="entry name" value="NreC/VraR/RcsB-like_REC"/>
</dbReference>
<dbReference type="Pfam" id="PF00196">
    <property type="entry name" value="GerE"/>
    <property type="match status" value="1"/>
</dbReference>
<dbReference type="PRINTS" id="PR00038">
    <property type="entry name" value="HTHLUXR"/>
</dbReference>
<organism evidence="6 7">
    <name type="scientific">Acidovorax soli</name>
    <dbReference type="NCBI Taxonomy" id="592050"/>
    <lineage>
        <taxon>Bacteria</taxon>
        <taxon>Pseudomonadati</taxon>
        <taxon>Pseudomonadota</taxon>
        <taxon>Betaproteobacteria</taxon>
        <taxon>Burkholderiales</taxon>
        <taxon>Comamonadaceae</taxon>
        <taxon>Acidovorax</taxon>
    </lineage>
</organism>
<accession>A0A7X0U7S0</accession>
<dbReference type="GO" id="GO:0006355">
    <property type="term" value="P:regulation of DNA-templated transcription"/>
    <property type="evidence" value="ECO:0007669"/>
    <property type="project" value="InterPro"/>
</dbReference>
<dbReference type="InterPro" id="IPR001789">
    <property type="entry name" value="Sig_transdc_resp-reg_receiver"/>
</dbReference>
<dbReference type="AlphaFoldDB" id="A0A7X0U7S0"/>
<evidence type="ECO:0000256" key="3">
    <source>
        <dbReference type="PROSITE-ProRule" id="PRU00169"/>
    </source>
</evidence>
<evidence type="ECO:0000259" key="4">
    <source>
        <dbReference type="PROSITE" id="PS50043"/>
    </source>
</evidence>
<dbReference type="CDD" id="cd06170">
    <property type="entry name" value="LuxR_C_like"/>
    <property type="match status" value="1"/>
</dbReference>
<name>A0A7X0U7S0_9BURK</name>
<reference evidence="6 7" key="1">
    <citation type="submission" date="2020-08" db="EMBL/GenBank/DDBJ databases">
        <title>Functional genomics of gut bacteria from endangered species of beetles.</title>
        <authorList>
            <person name="Carlos-Shanley C."/>
        </authorList>
    </citation>
    <scope>NUCLEOTIDE SEQUENCE [LARGE SCALE GENOMIC DNA]</scope>
    <source>
        <strain evidence="6 7">S00198</strain>
    </source>
</reference>
<dbReference type="InterPro" id="IPR011006">
    <property type="entry name" value="CheY-like_superfamily"/>
</dbReference>
<sequence>MNVLVIDDHSLFREGLRLLLAELGFGIDTQIAGSCEEGLEKLRARPADVVLLDWHMEGLSGADAMVAIRELVPQARQIVLSGEKSAALVRTAIDNGAVGFIAKDSEPETLLLALNTIASGGIYLPATLLSGPARTTPAGESHLPSELTHAFPELTQRQGDVLAAILRGLPNKVIARELNISDQTVKSHLSVIFRQLNVQSRTEAVYVCARQGVRIA</sequence>
<dbReference type="SMART" id="SM00448">
    <property type="entry name" value="REC"/>
    <property type="match status" value="1"/>
</dbReference>
<dbReference type="SUPFAM" id="SSF46894">
    <property type="entry name" value="C-terminal effector domain of the bipartite response regulators"/>
    <property type="match status" value="1"/>
</dbReference>
<dbReference type="SMART" id="SM00421">
    <property type="entry name" value="HTH_LUXR"/>
    <property type="match status" value="1"/>
</dbReference>
<dbReference type="Proteomes" id="UP000575083">
    <property type="component" value="Unassembled WGS sequence"/>
</dbReference>
<dbReference type="Pfam" id="PF00072">
    <property type="entry name" value="Response_reg"/>
    <property type="match status" value="1"/>
</dbReference>
<evidence type="ECO:0000256" key="1">
    <source>
        <dbReference type="ARBA" id="ARBA00022553"/>
    </source>
</evidence>
<dbReference type="PANTHER" id="PTHR45566:SF1">
    <property type="entry name" value="HTH-TYPE TRANSCRIPTIONAL REGULATOR YHJB-RELATED"/>
    <property type="match status" value="1"/>
</dbReference>
<dbReference type="GO" id="GO:0003677">
    <property type="term" value="F:DNA binding"/>
    <property type="evidence" value="ECO:0007669"/>
    <property type="project" value="UniProtKB-KW"/>
</dbReference>
<comment type="caution">
    <text evidence="6">The sequence shown here is derived from an EMBL/GenBank/DDBJ whole genome shotgun (WGS) entry which is preliminary data.</text>
</comment>
<evidence type="ECO:0000256" key="2">
    <source>
        <dbReference type="ARBA" id="ARBA00023125"/>
    </source>
</evidence>
<dbReference type="InterPro" id="IPR000792">
    <property type="entry name" value="Tscrpt_reg_LuxR_C"/>
</dbReference>